<accession>A0ABQ2DD20</accession>
<protein>
    <submittedName>
        <fullName evidence="2">Uncharacterized protein</fullName>
    </submittedName>
</protein>
<gene>
    <name evidence="2" type="ORF">GCM10007173_10440</name>
</gene>
<feature type="compositionally biased region" description="Basic and acidic residues" evidence="1">
    <location>
        <begin position="66"/>
        <end position="75"/>
    </location>
</feature>
<keyword evidence="3" id="KW-1185">Reference proteome</keyword>
<proteinExistence type="predicted"/>
<name>A0ABQ2DD20_9MICC</name>
<dbReference type="RefSeq" id="WP_229677011.1">
    <property type="nucleotide sequence ID" value="NZ_BMKX01000002.1"/>
</dbReference>
<dbReference type="Proteomes" id="UP000606115">
    <property type="component" value="Unassembled WGS sequence"/>
</dbReference>
<evidence type="ECO:0000313" key="2">
    <source>
        <dbReference type="EMBL" id="GGJ53804.1"/>
    </source>
</evidence>
<dbReference type="EMBL" id="BMKX01000002">
    <property type="protein sequence ID" value="GGJ53804.1"/>
    <property type="molecule type" value="Genomic_DNA"/>
</dbReference>
<sequence>MIKDQLIFSRSFSDPITDRVGMEQVMGIYAHRASARLHKHQKAGQDPLGVGDDQLLQPAPGPPASDHCETTRTHG</sequence>
<comment type="caution">
    <text evidence="2">The sequence shown here is derived from an EMBL/GenBank/DDBJ whole genome shotgun (WGS) entry which is preliminary data.</text>
</comment>
<dbReference type="GeneID" id="303306086"/>
<organism evidence="2 3">
    <name type="scientific">Glutamicibacter ardleyensis</name>
    <dbReference type="NCBI Taxonomy" id="225894"/>
    <lineage>
        <taxon>Bacteria</taxon>
        <taxon>Bacillati</taxon>
        <taxon>Actinomycetota</taxon>
        <taxon>Actinomycetes</taxon>
        <taxon>Micrococcales</taxon>
        <taxon>Micrococcaceae</taxon>
        <taxon>Glutamicibacter</taxon>
    </lineage>
</organism>
<evidence type="ECO:0000313" key="3">
    <source>
        <dbReference type="Proteomes" id="UP000606115"/>
    </source>
</evidence>
<reference evidence="3" key="1">
    <citation type="journal article" date="2019" name="Int. J. Syst. Evol. Microbiol.">
        <title>The Global Catalogue of Microorganisms (GCM) 10K type strain sequencing project: providing services to taxonomists for standard genome sequencing and annotation.</title>
        <authorList>
            <consortium name="The Broad Institute Genomics Platform"/>
            <consortium name="The Broad Institute Genome Sequencing Center for Infectious Disease"/>
            <person name="Wu L."/>
            <person name="Ma J."/>
        </authorList>
    </citation>
    <scope>NUCLEOTIDE SEQUENCE [LARGE SCALE GENOMIC DNA]</scope>
    <source>
        <strain evidence="3">CGMCC 1.3685</strain>
    </source>
</reference>
<evidence type="ECO:0000256" key="1">
    <source>
        <dbReference type="SAM" id="MobiDB-lite"/>
    </source>
</evidence>
<feature type="region of interest" description="Disordered" evidence="1">
    <location>
        <begin position="36"/>
        <end position="75"/>
    </location>
</feature>